<name>D3ATH6_9FIRM</name>
<dbReference type="PANTHER" id="PTHR33204">
    <property type="entry name" value="TRANSCRIPTIONAL REGULATOR, MARR FAMILY"/>
    <property type="match status" value="1"/>
</dbReference>
<protein>
    <submittedName>
        <fullName evidence="5">Transcriptional regulator, HxlR family</fullName>
    </submittedName>
</protein>
<dbReference type="PROSITE" id="PS51118">
    <property type="entry name" value="HTH_HXLR"/>
    <property type="match status" value="1"/>
</dbReference>
<feature type="domain" description="HTH hxlR-type" evidence="4">
    <location>
        <begin position="62"/>
        <end position="116"/>
    </location>
</feature>
<evidence type="ECO:0000256" key="2">
    <source>
        <dbReference type="ARBA" id="ARBA00023125"/>
    </source>
</evidence>
<keyword evidence="3" id="KW-0804">Transcription</keyword>
<proteinExistence type="predicted"/>
<dbReference type="InterPro" id="IPR036390">
    <property type="entry name" value="WH_DNA-bd_sf"/>
</dbReference>
<gene>
    <name evidence="5" type="ORF">CLOSTHATH_06935</name>
</gene>
<comment type="caution">
    <text evidence="5">The sequence shown here is derived from an EMBL/GenBank/DDBJ whole genome shotgun (WGS) entry which is preliminary data.</text>
</comment>
<dbReference type="GO" id="GO:0003677">
    <property type="term" value="F:DNA binding"/>
    <property type="evidence" value="ECO:0007669"/>
    <property type="project" value="UniProtKB-KW"/>
</dbReference>
<dbReference type="InterPro" id="IPR002577">
    <property type="entry name" value="HTH_HxlR"/>
</dbReference>
<evidence type="ECO:0000256" key="3">
    <source>
        <dbReference type="ARBA" id="ARBA00023163"/>
    </source>
</evidence>
<evidence type="ECO:0000313" key="5">
    <source>
        <dbReference type="EMBL" id="EFC94884.1"/>
    </source>
</evidence>
<sequence>MLMTVNNHILIIPFQQIFCYNQGIIPTKKTQERTILICSIVFDTTIRGGFTLAKTMEVPEHCPMDVGLNILSGKWTLRILWHLSKGPVRFNELQRLLSTITTKTLSQQLRQLEEQQ</sequence>
<dbReference type="EMBL" id="ACIO01000897">
    <property type="protein sequence ID" value="EFC94884.1"/>
    <property type="molecule type" value="Genomic_DNA"/>
</dbReference>
<evidence type="ECO:0000256" key="1">
    <source>
        <dbReference type="ARBA" id="ARBA00023015"/>
    </source>
</evidence>
<evidence type="ECO:0000313" key="6">
    <source>
        <dbReference type="Proteomes" id="UP000004968"/>
    </source>
</evidence>
<dbReference type="AlphaFoldDB" id="D3ATH6"/>
<dbReference type="HOGENOM" id="CLU_2102045_0_0_9"/>
<accession>D3ATH6</accession>
<evidence type="ECO:0000259" key="4">
    <source>
        <dbReference type="PROSITE" id="PS51118"/>
    </source>
</evidence>
<organism evidence="5 6">
    <name type="scientific">Hungatella hathewayi DSM 13479</name>
    <dbReference type="NCBI Taxonomy" id="566550"/>
    <lineage>
        <taxon>Bacteria</taxon>
        <taxon>Bacillati</taxon>
        <taxon>Bacillota</taxon>
        <taxon>Clostridia</taxon>
        <taxon>Lachnospirales</taxon>
        <taxon>Lachnospiraceae</taxon>
        <taxon>Hungatella</taxon>
    </lineage>
</organism>
<dbReference type="Pfam" id="PF01638">
    <property type="entry name" value="HxlR"/>
    <property type="match status" value="1"/>
</dbReference>
<keyword evidence="2" id="KW-0238">DNA-binding</keyword>
<keyword evidence="1" id="KW-0805">Transcription regulation</keyword>
<dbReference type="Proteomes" id="UP000004968">
    <property type="component" value="Unassembled WGS sequence"/>
</dbReference>
<dbReference type="SUPFAM" id="SSF46785">
    <property type="entry name" value="Winged helix' DNA-binding domain"/>
    <property type="match status" value="1"/>
</dbReference>
<dbReference type="Gene3D" id="1.10.10.10">
    <property type="entry name" value="Winged helix-like DNA-binding domain superfamily/Winged helix DNA-binding domain"/>
    <property type="match status" value="1"/>
</dbReference>
<dbReference type="InterPro" id="IPR036388">
    <property type="entry name" value="WH-like_DNA-bd_sf"/>
</dbReference>
<reference evidence="5 6" key="1">
    <citation type="submission" date="2010-01" db="EMBL/GenBank/DDBJ databases">
        <authorList>
            <person name="Weinstock G."/>
            <person name="Sodergren E."/>
            <person name="Clifton S."/>
            <person name="Fulton L."/>
            <person name="Fulton B."/>
            <person name="Courtney L."/>
            <person name="Fronick C."/>
            <person name="Harrison M."/>
            <person name="Strong C."/>
            <person name="Farmer C."/>
            <person name="Delahaunty K."/>
            <person name="Markovic C."/>
            <person name="Hall O."/>
            <person name="Minx P."/>
            <person name="Tomlinson C."/>
            <person name="Mitreva M."/>
            <person name="Nelson J."/>
            <person name="Hou S."/>
            <person name="Wollam A."/>
            <person name="Pepin K.H."/>
            <person name="Johnson M."/>
            <person name="Bhonagiri V."/>
            <person name="Nash W.E."/>
            <person name="Warren W."/>
            <person name="Chinwalla A."/>
            <person name="Mardis E.R."/>
            <person name="Wilson R.K."/>
        </authorList>
    </citation>
    <scope>NUCLEOTIDE SEQUENCE [LARGE SCALE GENOMIC DNA]</scope>
    <source>
        <strain evidence="5 6">DSM 13479</strain>
    </source>
</reference>
<dbReference type="PANTHER" id="PTHR33204:SF29">
    <property type="entry name" value="TRANSCRIPTIONAL REGULATOR"/>
    <property type="match status" value="1"/>
</dbReference>
<feature type="non-terminal residue" evidence="5">
    <location>
        <position position="116"/>
    </location>
</feature>